<evidence type="ECO:0008006" key="3">
    <source>
        <dbReference type="Google" id="ProtNLM"/>
    </source>
</evidence>
<dbReference type="OrthoDB" id="880456at2"/>
<dbReference type="Gene3D" id="3.30.530.20">
    <property type="match status" value="1"/>
</dbReference>
<dbReference type="STRING" id="1172194.WQQ_10030"/>
<keyword evidence="2" id="KW-1185">Reference proteome</keyword>
<accession>I8I400</accession>
<organism evidence="1 2">
    <name type="scientific">Hydrocarboniphaga effusa AP103</name>
    <dbReference type="NCBI Taxonomy" id="1172194"/>
    <lineage>
        <taxon>Bacteria</taxon>
        <taxon>Pseudomonadati</taxon>
        <taxon>Pseudomonadota</taxon>
        <taxon>Gammaproteobacteria</taxon>
        <taxon>Nevskiales</taxon>
        <taxon>Nevskiaceae</taxon>
        <taxon>Hydrocarboniphaga</taxon>
    </lineage>
</organism>
<protein>
    <recommendedName>
        <fullName evidence="3">Polyketide cyclase</fullName>
    </recommendedName>
</protein>
<gene>
    <name evidence="1" type="ORF">WQQ_10030</name>
</gene>
<dbReference type="InterPro" id="IPR023393">
    <property type="entry name" value="START-like_dom_sf"/>
</dbReference>
<dbReference type="EMBL" id="AKGD01000001">
    <property type="protein sequence ID" value="EIT70866.1"/>
    <property type="molecule type" value="Genomic_DNA"/>
</dbReference>
<dbReference type="RefSeq" id="WP_007183959.1">
    <property type="nucleotide sequence ID" value="NZ_AKGD01000001.1"/>
</dbReference>
<proteinExistence type="predicted"/>
<sequence length="133" mass="14734">MPTLAALHLSISIDVPFDRAYGYAQKPEHFTAWAAGLAASLHRSGDGWVADTPEGPAKVEFSAPNAYGVLDHRVCLHGKPPIDIPLRMVRNGDGTEVLFTLLRQPDMDDAMFERDAELVRRDLQSLKRVLRAL</sequence>
<evidence type="ECO:0000313" key="1">
    <source>
        <dbReference type="EMBL" id="EIT70866.1"/>
    </source>
</evidence>
<comment type="caution">
    <text evidence="1">The sequence shown here is derived from an EMBL/GenBank/DDBJ whole genome shotgun (WGS) entry which is preliminary data.</text>
</comment>
<evidence type="ECO:0000313" key="2">
    <source>
        <dbReference type="Proteomes" id="UP000003704"/>
    </source>
</evidence>
<name>I8I400_9GAMM</name>
<reference evidence="1 2" key="1">
    <citation type="journal article" date="2012" name="J. Bacteriol.">
        <title>Genome Sequence of n-Alkane-Degrading Hydrocarboniphaga effusa Strain AP103T (ATCC BAA-332T).</title>
        <authorList>
            <person name="Chang H.K."/>
            <person name="Zylstra G.J."/>
            <person name="Chae J.C."/>
        </authorList>
    </citation>
    <scope>NUCLEOTIDE SEQUENCE [LARGE SCALE GENOMIC DNA]</scope>
    <source>
        <strain evidence="1 2">AP103</strain>
    </source>
</reference>
<dbReference type="SUPFAM" id="SSF55961">
    <property type="entry name" value="Bet v1-like"/>
    <property type="match status" value="1"/>
</dbReference>
<dbReference type="Proteomes" id="UP000003704">
    <property type="component" value="Unassembled WGS sequence"/>
</dbReference>
<dbReference type="AlphaFoldDB" id="I8I400"/>